<sequence length="129" mass="14486">MIFLNTEASNHILSNKSFFENLHPNHHTKVATGCGKSTLTLQGKGLEKIFDRLGNLWLLPNSLYIPDLTTSLLALFSIAKSKTQIRRTASHFEIYLDSNNEPSFICPIMSGILETYVELSNSRCLNTQV</sequence>
<dbReference type="EMBL" id="AVOT02081558">
    <property type="protein sequence ID" value="MBW0567866.1"/>
    <property type="molecule type" value="Genomic_DNA"/>
</dbReference>
<keyword evidence="3" id="KW-1185">Reference proteome</keyword>
<evidence type="ECO:0000259" key="1">
    <source>
        <dbReference type="Pfam" id="PF22936"/>
    </source>
</evidence>
<comment type="caution">
    <text evidence="2">The sequence shown here is derived from an EMBL/GenBank/DDBJ whole genome shotgun (WGS) entry which is preliminary data.</text>
</comment>
<proteinExistence type="predicted"/>
<dbReference type="Pfam" id="PF22936">
    <property type="entry name" value="Pol_BBD"/>
    <property type="match status" value="1"/>
</dbReference>
<evidence type="ECO:0000313" key="3">
    <source>
        <dbReference type="Proteomes" id="UP000765509"/>
    </source>
</evidence>
<reference evidence="2" key="1">
    <citation type="submission" date="2021-03" db="EMBL/GenBank/DDBJ databases">
        <title>Draft genome sequence of rust myrtle Austropuccinia psidii MF-1, a brazilian biotype.</title>
        <authorList>
            <person name="Quecine M.C."/>
            <person name="Pachon D.M.R."/>
            <person name="Bonatelli M.L."/>
            <person name="Correr F.H."/>
            <person name="Franceschini L.M."/>
            <person name="Leite T.F."/>
            <person name="Margarido G.R.A."/>
            <person name="Almeida C.A."/>
            <person name="Ferrarezi J.A."/>
            <person name="Labate C.A."/>
        </authorList>
    </citation>
    <scope>NUCLEOTIDE SEQUENCE</scope>
    <source>
        <strain evidence="2">MF-1</strain>
    </source>
</reference>
<accession>A0A9Q3JTM2</accession>
<dbReference type="Proteomes" id="UP000765509">
    <property type="component" value="Unassembled WGS sequence"/>
</dbReference>
<evidence type="ECO:0000313" key="2">
    <source>
        <dbReference type="EMBL" id="MBW0567866.1"/>
    </source>
</evidence>
<dbReference type="InterPro" id="IPR054722">
    <property type="entry name" value="PolX-like_BBD"/>
</dbReference>
<dbReference type="OrthoDB" id="5598729at2759"/>
<dbReference type="AlphaFoldDB" id="A0A9Q3JTM2"/>
<organism evidence="2 3">
    <name type="scientific">Austropuccinia psidii MF-1</name>
    <dbReference type="NCBI Taxonomy" id="1389203"/>
    <lineage>
        <taxon>Eukaryota</taxon>
        <taxon>Fungi</taxon>
        <taxon>Dikarya</taxon>
        <taxon>Basidiomycota</taxon>
        <taxon>Pucciniomycotina</taxon>
        <taxon>Pucciniomycetes</taxon>
        <taxon>Pucciniales</taxon>
        <taxon>Sphaerophragmiaceae</taxon>
        <taxon>Austropuccinia</taxon>
    </lineage>
</organism>
<gene>
    <name evidence="2" type="ORF">O181_107581</name>
</gene>
<protein>
    <recommendedName>
        <fullName evidence="1">Retrovirus-related Pol polyprotein from transposon TNT 1-94-like beta-barrel domain-containing protein</fullName>
    </recommendedName>
</protein>
<name>A0A9Q3JTM2_9BASI</name>
<feature type="domain" description="Retrovirus-related Pol polyprotein from transposon TNT 1-94-like beta-barrel" evidence="1">
    <location>
        <begin position="3"/>
        <end position="80"/>
    </location>
</feature>